<comment type="similarity">
    <text evidence="2">Belongs to the cytochrome c oxidase subunit 2 family.</text>
</comment>
<dbReference type="AlphaFoldDB" id="A0A9X1NT89"/>
<organism evidence="19 20">
    <name type="scientific">Rhizobium quercicola</name>
    <dbReference type="NCBI Taxonomy" id="2901226"/>
    <lineage>
        <taxon>Bacteria</taxon>
        <taxon>Pseudomonadati</taxon>
        <taxon>Pseudomonadota</taxon>
        <taxon>Alphaproteobacteria</taxon>
        <taxon>Hyphomicrobiales</taxon>
        <taxon>Rhizobiaceae</taxon>
        <taxon>Rhizobium/Agrobacterium group</taxon>
        <taxon>Rhizobium</taxon>
    </lineage>
</organism>
<keyword evidence="12" id="KW-0564">Palmitate</keyword>
<keyword evidence="8" id="KW-0249">Electron transport</keyword>
<dbReference type="GO" id="GO:0009486">
    <property type="term" value="F:cytochrome bo3 ubiquinol oxidase activity"/>
    <property type="evidence" value="ECO:0007669"/>
    <property type="project" value="InterPro"/>
</dbReference>
<dbReference type="PROSITE" id="PS50999">
    <property type="entry name" value="COX2_TM"/>
    <property type="match status" value="1"/>
</dbReference>
<keyword evidence="11 16" id="KW-0472">Membrane</keyword>
<dbReference type="InterPro" id="IPR036257">
    <property type="entry name" value="Cyt_c_oxidase_su2_TM_sf"/>
</dbReference>
<dbReference type="InterPro" id="IPR006333">
    <property type="entry name" value="Cyt_o_ubiquinol_oxidase_su2"/>
</dbReference>
<dbReference type="Gene3D" id="1.10.287.90">
    <property type="match status" value="1"/>
</dbReference>
<gene>
    <name evidence="19" type="primary">cyoA</name>
    <name evidence="19" type="ORF">LRX75_16330</name>
</gene>
<dbReference type="SUPFAM" id="SSF81464">
    <property type="entry name" value="Cytochrome c oxidase subunit II-like, transmembrane region"/>
    <property type="match status" value="1"/>
</dbReference>
<dbReference type="PROSITE" id="PS50857">
    <property type="entry name" value="COX2_CUA"/>
    <property type="match status" value="1"/>
</dbReference>
<evidence type="ECO:0000256" key="14">
    <source>
        <dbReference type="ARBA" id="ARBA00030198"/>
    </source>
</evidence>
<evidence type="ECO:0000256" key="6">
    <source>
        <dbReference type="ARBA" id="ARBA00022692"/>
    </source>
</evidence>
<dbReference type="GO" id="GO:0016682">
    <property type="term" value="F:oxidoreductase activity, acting on diphenols and related substances as donors, oxygen as acceptor"/>
    <property type="evidence" value="ECO:0007669"/>
    <property type="project" value="InterPro"/>
</dbReference>
<name>A0A9X1NT89_9HYPH</name>
<evidence type="ECO:0000256" key="13">
    <source>
        <dbReference type="ARBA" id="ARBA00023288"/>
    </source>
</evidence>
<evidence type="ECO:0000256" key="5">
    <source>
        <dbReference type="ARBA" id="ARBA00022660"/>
    </source>
</evidence>
<keyword evidence="9 16" id="KW-1133">Transmembrane helix</keyword>
<feature type="domain" description="Cytochrome oxidase subunit II transmembrane region profile" evidence="18">
    <location>
        <begin position="19"/>
        <end position="116"/>
    </location>
</feature>
<evidence type="ECO:0000256" key="8">
    <source>
        <dbReference type="ARBA" id="ARBA00022982"/>
    </source>
</evidence>
<comment type="subcellular location">
    <subcellularLocation>
        <location evidence="1">Cell membrane</location>
        <topology evidence="1">Multi-pass membrane protein</topology>
    </subcellularLocation>
</comment>
<sequence>MANLYRHACRILMLPLLAGLAGCNMVVMSPSGDIATQQRDLILVSTFLMLLIIIPVIALTFYFAWHYRRANTDAVYDPEWHHSTRLEVVIWSAPLAIIVALGAVTWISTHKLDPYRPLDRLDAERPVTAEMKPLTVEVVALDWKWLFFYPEYGIATVNELAAPVDVPINFKITASSVMNSFYIPALAGQIYAMPGMQTRLHAVINAPGEFEGFSANYSGAGFSHMRFKFHGLDQAGFDGWVAKVKQQGTMLNRDAYLKLEKPSEREPVRYYGGVENGLYEAVLNMCAQPGKMCMNEMMHVDMMGGGGENSEGNRERLQYDNRHAGTGEGTSAATFPASGQPARSEGAPEGGNDHGQHGAAPAEGQPADGAQPMQHDMQNMNGHDMNGHQMGGQNPEAPASAPSPDSGSTTPDNGSIAPEQLNNSK</sequence>
<dbReference type="InterPro" id="IPR045187">
    <property type="entry name" value="CcO_II"/>
</dbReference>
<dbReference type="Pfam" id="PF00116">
    <property type="entry name" value="COX2"/>
    <property type="match status" value="1"/>
</dbReference>
<keyword evidence="7" id="KW-0732">Signal</keyword>
<evidence type="ECO:0000256" key="7">
    <source>
        <dbReference type="ARBA" id="ARBA00022729"/>
    </source>
</evidence>
<evidence type="ECO:0000256" key="9">
    <source>
        <dbReference type="ARBA" id="ARBA00022989"/>
    </source>
</evidence>
<evidence type="ECO:0000256" key="11">
    <source>
        <dbReference type="ARBA" id="ARBA00023136"/>
    </source>
</evidence>
<dbReference type="PANTHER" id="PTHR22888">
    <property type="entry name" value="CYTOCHROME C OXIDASE, SUBUNIT II"/>
    <property type="match status" value="1"/>
</dbReference>
<keyword evidence="3" id="KW-0813">Transport</keyword>
<evidence type="ECO:0000256" key="1">
    <source>
        <dbReference type="ARBA" id="ARBA00004651"/>
    </source>
</evidence>
<dbReference type="CDD" id="cd04212">
    <property type="entry name" value="CuRO_UO_II"/>
    <property type="match status" value="1"/>
</dbReference>
<dbReference type="SUPFAM" id="SSF49503">
    <property type="entry name" value="Cupredoxins"/>
    <property type="match status" value="1"/>
</dbReference>
<comment type="caution">
    <text evidence="19">The sequence shown here is derived from an EMBL/GenBank/DDBJ whole genome shotgun (WGS) entry which is preliminary data.</text>
</comment>
<dbReference type="Proteomes" id="UP001139089">
    <property type="component" value="Unassembled WGS sequence"/>
</dbReference>
<dbReference type="GO" id="GO:0004129">
    <property type="term" value="F:cytochrome-c oxidase activity"/>
    <property type="evidence" value="ECO:0007669"/>
    <property type="project" value="InterPro"/>
</dbReference>
<keyword evidence="5" id="KW-0679">Respiratory chain</keyword>
<dbReference type="PROSITE" id="PS51257">
    <property type="entry name" value="PROKAR_LIPOPROTEIN"/>
    <property type="match status" value="1"/>
</dbReference>
<evidence type="ECO:0000313" key="20">
    <source>
        <dbReference type="Proteomes" id="UP001139089"/>
    </source>
</evidence>
<feature type="compositionally biased region" description="Low complexity" evidence="15">
    <location>
        <begin position="397"/>
        <end position="412"/>
    </location>
</feature>
<feature type="domain" description="Cytochrome oxidase subunit II copper A binding" evidence="17">
    <location>
        <begin position="131"/>
        <end position="243"/>
    </location>
</feature>
<evidence type="ECO:0000259" key="18">
    <source>
        <dbReference type="PROSITE" id="PS50999"/>
    </source>
</evidence>
<dbReference type="NCBIfam" id="TIGR01433">
    <property type="entry name" value="CyoA"/>
    <property type="match status" value="1"/>
</dbReference>
<dbReference type="InterPro" id="IPR002429">
    <property type="entry name" value="CcO_II-like_C"/>
</dbReference>
<keyword evidence="10" id="KW-0560">Oxidoreductase</keyword>
<evidence type="ECO:0000256" key="10">
    <source>
        <dbReference type="ARBA" id="ARBA00023002"/>
    </source>
</evidence>
<dbReference type="GO" id="GO:0005507">
    <property type="term" value="F:copper ion binding"/>
    <property type="evidence" value="ECO:0007669"/>
    <property type="project" value="InterPro"/>
</dbReference>
<evidence type="ECO:0000313" key="19">
    <source>
        <dbReference type="EMBL" id="MCD7110602.1"/>
    </source>
</evidence>
<feature type="region of interest" description="Disordered" evidence="15">
    <location>
        <begin position="321"/>
        <end position="425"/>
    </location>
</feature>
<dbReference type="InterPro" id="IPR008972">
    <property type="entry name" value="Cupredoxin"/>
</dbReference>
<evidence type="ECO:0000256" key="16">
    <source>
        <dbReference type="SAM" id="Phobius"/>
    </source>
</evidence>
<reference evidence="19" key="1">
    <citation type="submission" date="2021-12" db="EMBL/GenBank/DDBJ databases">
        <authorList>
            <person name="Li Y."/>
        </authorList>
    </citation>
    <scope>NUCLEOTIDE SEQUENCE</scope>
    <source>
        <strain evidence="19">DKSPLA3</strain>
    </source>
</reference>
<dbReference type="InterPro" id="IPR034227">
    <property type="entry name" value="CuRO_UO_II"/>
</dbReference>
<proteinExistence type="inferred from homology"/>
<keyword evidence="6 16" id="KW-0812">Transmembrane</keyword>
<dbReference type="RefSeq" id="WP_231815777.1">
    <property type="nucleotide sequence ID" value="NZ_JAJOZR010000010.1"/>
</dbReference>
<keyword evidence="13" id="KW-0449">Lipoprotein</keyword>
<dbReference type="GO" id="GO:0005886">
    <property type="term" value="C:plasma membrane"/>
    <property type="evidence" value="ECO:0007669"/>
    <property type="project" value="UniProtKB-SubCell"/>
</dbReference>
<evidence type="ECO:0000256" key="3">
    <source>
        <dbReference type="ARBA" id="ARBA00022448"/>
    </source>
</evidence>
<dbReference type="EMBL" id="JAJOZR010000010">
    <property type="protein sequence ID" value="MCD7110602.1"/>
    <property type="molecule type" value="Genomic_DNA"/>
</dbReference>
<evidence type="ECO:0000256" key="12">
    <source>
        <dbReference type="ARBA" id="ARBA00023139"/>
    </source>
</evidence>
<dbReference type="InterPro" id="IPR011759">
    <property type="entry name" value="Cyt_c_oxidase_su2_TM_dom"/>
</dbReference>
<dbReference type="Gene3D" id="2.60.40.420">
    <property type="entry name" value="Cupredoxins - blue copper proteins"/>
    <property type="match status" value="1"/>
</dbReference>
<dbReference type="Pfam" id="PF06481">
    <property type="entry name" value="COX_ARM"/>
    <property type="match status" value="1"/>
</dbReference>
<dbReference type="PANTHER" id="PTHR22888:SF18">
    <property type="entry name" value="CYTOCHROME BO(3) UBIQUINOL OXIDASE SUBUNIT 2"/>
    <property type="match status" value="1"/>
</dbReference>
<feature type="transmembrane region" description="Helical" evidence="16">
    <location>
        <begin position="86"/>
        <end position="107"/>
    </location>
</feature>
<dbReference type="InterPro" id="IPR010514">
    <property type="entry name" value="COX_ARM"/>
</dbReference>
<accession>A0A9X1NT89</accession>
<keyword evidence="4" id="KW-1003">Cell membrane</keyword>
<feature type="transmembrane region" description="Helical" evidence="16">
    <location>
        <begin position="12"/>
        <end position="29"/>
    </location>
</feature>
<evidence type="ECO:0000256" key="2">
    <source>
        <dbReference type="ARBA" id="ARBA00007866"/>
    </source>
</evidence>
<feature type="transmembrane region" description="Helical" evidence="16">
    <location>
        <begin position="41"/>
        <end position="65"/>
    </location>
</feature>
<dbReference type="GO" id="GO:0042773">
    <property type="term" value="P:ATP synthesis coupled electron transport"/>
    <property type="evidence" value="ECO:0007669"/>
    <property type="project" value="TreeGrafter"/>
</dbReference>
<evidence type="ECO:0000256" key="15">
    <source>
        <dbReference type="SAM" id="MobiDB-lite"/>
    </source>
</evidence>
<evidence type="ECO:0000259" key="17">
    <source>
        <dbReference type="PROSITE" id="PS50857"/>
    </source>
</evidence>
<protein>
    <recommendedName>
        <fullName evidence="14">Ubiquinol oxidase polypeptide II</fullName>
    </recommendedName>
</protein>
<evidence type="ECO:0000256" key="4">
    <source>
        <dbReference type="ARBA" id="ARBA00022475"/>
    </source>
</evidence>
<keyword evidence="20" id="KW-1185">Reference proteome</keyword>